<feature type="binding site" evidence="11">
    <location>
        <position position="304"/>
    </location>
    <ligand>
        <name>ADP</name>
        <dbReference type="ChEBI" id="CHEBI:456216"/>
    </ligand>
</feature>
<feature type="binding site" evidence="11">
    <location>
        <position position="11"/>
    </location>
    <ligand>
        <name>ADP</name>
        <dbReference type="ChEBI" id="CHEBI:456216"/>
    </ligand>
</feature>
<evidence type="ECO:0000256" key="12">
    <source>
        <dbReference type="RuleBase" id="RU003733"/>
    </source>
</evidence>
<dbReference type="PANTHER" id="PTHR10196">
    <property type="entry name" value="SUGAR KINASE"/>
    <property type="match status" value="1"/>
</dbReference>
<feature type="binding site" evidence="11">
    <location>
        <position position="308"/>
    </location>
    <ligand>
        <name>ATP</name>
        <dbReference type="ChEBI" id="CHEBI:30616"/>
    </ligand>
</feature>
<feature type="domain" description="Carbohydrate kinase FGGY C-terminal" evidence="14">
    <location>
        <begin position="256"/>
        <end position="444"/>
    </location>
</feature>
<dbReference type="InterPro" id="IPR000577">
    <property type="entry name" value="Carb_kinase_FGGY"/>
</dbReference>
<evidence type="ECO:0000256" key="2">
    <source>
        <dbReference type="ARBA" id="ARBA00009156"/>
    </source>
</evidence>
<feature type="binding site" evidence="11">
    <location>
        <position position="405"/>
    </location>
    <ligand>
        <name>ADP</name>
        <dbReference type="ChEBI" id="CHEBI:456216"/>
    </ligand>
</feature>
<dbReference type="PROSITE" id="PS00933">
    <property type="entry name" value="FGGY_KINASES_1"/>
    <property type="match status" value="1"/>
</dbReference>
<comment type="pathway">
    <text evidence="1 11">Polyol metabolism; glycerol degradation via glycerol kinase pathway; sn-glycerol 3-phosphate from glycerol: step 1/1.</text>
</comment>
<feature type="binding site" evidence="11">
    <location>
        <position position="240"/>
    </location>
    <ligand>
        <name>glycerol</name>
        <dbReference type="ChEBI" id="CHEBI:17754"/>
    </ligand>
</feature>
<feature type="binding site" evidence="11">
    <location>
        <position position="239"/>
    </location>
    <ligand>
        <name>glycerol</name>
        <dbReference type="ChEBI" id="CHEBI:17754"/>
    </ligand>
</feature>
<dbReference type="UniPathway" id="UPA00618">
    <property type="reaction ID" value="UER00672"/>
</dbReference>
<comment type="function">
    <text evidence="9 11">Key enzyme in the regulation of glycerol uptake and metabolism. Catalyzes the phosphorylation of glycerol to yield sn-glycerol 3-phosphate.</text>
</comment>
<evidence type="ECO:0000256" key="7">
    <source>
        <dbReference type="ARBA" id="ARBA00022840"/>
    </source>
</evidence>
<dbReference type="GO" id="GO:0019563">
    <property type="term" value="P:glycerol catabolic process"/>
    <property type="evidence" value="ECO:0007669"/>
    <property type="project" value="UniProtKB-UniRule"/>
</dbReference>
<dbReference type="EC" id="2.7.1.30" evidence="11"/>
<evidence type="ECO:0000256" key="11">
    <source>
        <dbReference type="HAMAP-Rule" id="MF_00186"/>
    </source>
</evidence>
<keyword evidence="7 11" id="KW-0067">ATP-binding</keyword>
<evidence type="ECO:0000313" key="15">
    <source>
        <dbReference type="EMBL" id="MSS43193.1"/>
    </source>
</evidence>
<evidence type="ECO:0000256" key="5">
    <source>
        <dbReference type="ARBA" id="ARBA00022777"/>
    </source>
</evidence>
<dbReference type="GO" id="GO:0006072">
    <property type="term" value="P:glycerol-3-phosphate metabolic process"/>
    <property type="evidence" value="ECO:0007669"/>
    <property type="project" value="InterPro"/>
</dbReference>
<dbReference type="Gene3D" id="3.30.420.40">
    <property type="match status" value="2"/>
</dbReference>
<feature type="binding site" evidence="11">
    <location>
        <position position="129"/>
    </location>
    <ligand>
        <name>sn-glycerol 3-phosphate</name>
        <dbReference type="ChEBI" id="CHEBI:57597"/>
    </ligand>
</feature>
<feature type="binding site" evidence="11">
    <location>
        <position position="78"/>
    </location>
    <ligand>
        <name>sn-glycerol 3-phosphate</name>
        <dbReference type="ChEBI" id="CHEBI:57597"/>
    </ligand>
</feature>
<proteinExistence type="inferred from homology"/>
<dbReference type="HAMAP" id="MF_00186">
    <property type="entry name" value="Glycerol_kin"/>
    <property type="match status" value="1"/>
</dbReference>
<comment type="activity regulation">
    <text evidence="11">Activated by phosphorylation and inhibited by fructose 1,6-bisphosphate (FBP).</text>
</comment>
<dbReference type="InterPro" id="IPR018484">
    <property type="entry name" value="FGGY_N"/>
</dbReference>
<dbReference type="AlphaFoldDB" id="A0A844FGL4"/>
<keyword evidence="4 11" id="KW-0547">Nucleotide-binding</keyword>
<dbReference type="PIRSF" id="PIRSF000538">
    <property type="entry name" value="GlpK"/>
    <property type="match status" value="1"/>
</dbReference>
<dbReference type="Pfam" id="PF00370">
    <property type="entry name" value="FGGY_N"/>
    <property type="match status" value="1"/>
</dbReference>
<dbReference type="FunFam" id="3.30.420.40:FF:000008">
    <property type="entry name" value="Glycerol kinase"/>
    <property type="match status" value="1"/>
</dbReference>
<dbReference type="GO" id="GO:0005829">
    <property type="term" value="C:cytosol"/>
    <property type="evidence" value="ECO:0007669"/>
    <property type="project" value="TreeGrafter"/>
</dbReference>
<dbReference type="InterPro" id="IPR018483">
    <property type="entry name" value="Carb_kinase_FGGY_CS"/>
</dbReference>
<feature type="binding site" evidence="11">
    <location>
        <position position="7"/>
    </location>
    <ligand>
        <name>ADP</name>
        <dbReference type="ChEBI" id="CHEBI:456216"/>
    </ligand>
</feature>
<feature type="binding site" evidence="11">
    <location>
        <position position="409"/>
    </location>
    <ligand>
        <name>ADP</name>
        <dbReference type="ChEBI" id="CHEBI:456216"/>
    </ligand>
</feature>
<dbReference type="EMBL" id="VULR01000006">
    <property type="protein sequence ID" value="MSS43193.1"/>
    <property type="molecule type" value="Genomic_DNA"/>
</dbReference>
<dbReference type="PANTHER" id="PTHR10196:SF69">
    <property type="entry name" value="GLYCEROL KINASE"/>
    <property type="match status" value="1"/>
</dbReference>
<comment type="similarity">
    <text evidence="2 11 12">Belongs to the FGGY kinase family.</text>
</comment>
<evidence type="ECO:0000256" key="4">
    <source>
        <dbReference type="ARBA" id="ARBA00022741"/>
    </source>
</evidence>
<feature type="binding site" evidence="11">
    <location>
        <position position="77"/>
    </location>
    <ligand>
        <name>sn-glycerol 3-phosphate</name>
        <dbReference type="ChEBI" id="CHEBI:57597"/>
    </ligand>
</feature>
<dbReference type="SUPFAM" id="SSF53067">
    <property type="entry name" value="Actin-like ATPase domain"/>
    <property type="match status" value="2"/>
</dbReference>
<feature type="binding site" evidence="11">
    <location>
        <position position="7"/>
    </location>
    <ligand>
        <name>sn-glycerol 3-phosphate</name>
        <dbReference type="ChEBI" id="CHEBI:57597"/>
    </ligand>
</feature>
<evidence type="ECO:0000256" key="9">
    <source>
        <dbReference type="ARBA" id="ARBA00054633"/>
    </source>
</evidence>
<dbReference type="GO" id="GO:0005524">
    <property type="term" value="F:ATP binding"/>
    <property type="evidence" value="ECO:0007669"/>
    <property type="project" value="UniProtKB-UniRule"/>
</dbReference>
<dbReference type="CDD" id="cd07769">
    <property type="entry name" value="ASKHA_NBD_FGGY_GK"/>
    <property type="match status" value="1"/>
</dbReference>
<feature type="binding site" evidence="11">
    <location>
        <position position="9"/>
    </location>
    <ligand>
        <name>ATP</name>
        <dbReference type="ChEBI" id="CHEBI:30616"/>
    </ligand>
</feature>
<feature type="binding site" evidence="11">
    <location>
        <position position="129"/>
    </location>
    <ligand>
        <name>glycerol</name>
        <dbReference type="ChEBI" id="CHEBI:17754"/>
    </ligand>
</feature>
<reference evidence="15 16" key="1">
    <citation type="submission" date="2019-08" db="EMBL/GenBank/DDBJ databases">
        <title>In-depth cultivation of the pig gut microbiome towards novel bacterial diversity and tailored functional studies.</title>
        <authorList>
            <person name="Wylensek D."/>
            <person name="Hitch T.C.A."/>
            <person name="Clavel T."/>
        </authorList>
    </citation>
    <scope>NUCLEOTIDE SEQUENCE [LARGE SCALE GENOMIC DNA]</scope>
    <source>
        <strain evidence="15 16">Med78-601-WT-4W-RMD-3</strain>
    </source>
</reference>
<feature type="binding site" evidence="11">
    <location>
        <position position="261"/>
    </location>
    <ligand>
        <name>ADP</name>
        <dbReference type="ChEBI" id="CHEBI:456216"/>
    </ligand>
</feature>
<feature type="binding site" evidence="11">
    <location>
        <position position="405"/>
    </location>
    <ligand>
        <name>ATP</name>
        <dbReference type="ChEBI" id="CHEBI:30616"/>
    </ligand>
</feature>
<feature type="binding site" evidence="11">
    <location>
        <position position="239"/>
    </location>
    <ligand>
        <name>sn-glycerol 3-phosphate</name>
        <dbReference type="ChEBI" id="CHEBI:57597"/>
    </ligand>
</feature>
<sequence>MALDQGTTSSRAILFNHAGEIVKVAQQEFDQIYPKAGWVEHDPMQIWGTQMGVARQVLESAGVRPQEVAAMGITNQRETTVVWDKNTGKPVYNAIVWQCRRTAPITDDLKRRGLEDYIKQTTGLVVDAYFSGTKIKWILDNVEGAREKAENGDLLFGTIDTWVLWNLTRGKVHVTDYSNASRTMIFNIHELDWDDRMLEELDIPRSMLPEPRPSSEIYGVTDPNTFGGAEIPIAGIAGDQQAALFGQACYGEGMAKNTYGTGCFMLMNTGEKAVASENGLLTTIAWGIDGKVNYALEGSIFIGGAIIQWLRDELRLIADAADSEYFASKVDDTNGVYIVPAFVGLGAPHWDMYARGTIVGLTRGANRDHLTRAALESIAYQTRDVLEAMQEDSGIDLKELKVDGGAVANNFLMQFQSDLLGVPVHRPEVIETTALGAAYLAGLAVGFWKDMDEISEKWNVDRVFNPEMDEDHREKIYKGWKKAVGRSLKWEDEE</sequence>
<accession>A0A844FGL4</accession>
<dbReference type="FunFam" id="3.30.420.40:FF:000007">
    <property type="entry name" value="Glycerol kinase"/>
    <property type="match status" value="1"/>
</dbReference>
<dbReference type="Proteomes" id="UP000462760">
    <property type="component" value="Unassembled WGS sequence"/>
</dbReference>
<keyword evidence="3 11" id="KW-0808">Transferase</keyword>
<evidence type="ECO:0000259" key="14">
    <source>
        <dbReference type="Pfam" id="PF02782"/>
    </source>
</evidence>
<feature type="binding site" evidence="11">
    <location>
        <position position="8"/>
    </location>
    <ligand>
        <name>ATP</name>
        <dbReference type="ChEBI" id="CHEBI:30616"/>
    </ligand>
</feature>
<evidence type="ECO:0000256" key="6">
    <source>
        <dbReference type="ARBA" id="ARBA00022798"/>
    </source>
</evidence>
<dbReference type="InterPro" id="IPR018485">
    <property type="entry name" value="FGGY_C"/>
</dbReference>
<keyword evidence="5 11" id="KW-0418">Kinase</keyword>
<dbReference type="NCBIfam" id="TIGR01311">
    <property type="entry name" value="glycerol_kin"/>
    <property type="match status" value="1"/>
</dbReference>
<feature type="binding site" evidence="11">
    <location>
        <position position="77"/>
    </location>
    <ligand>
        <name>glycerol</name>
        <dbReference type="ChEBI" id="CHEBI:17754"/>
    </ligand>
</feature>
<gene>
    <name evidence="11 15" type="primary">glpK</name>
    <name evidence="15" type="ORF">FYJ27_05530</name>
</gene>
<comment type="caution">
    <text evidence="15">The sequence shown here is derived from an EMBL/GenBank/DDBJ whole genome shotgun (WGS) entry which is preliminary data.</text>
</comment>
<dbReference type="InterPro" id="IPR043129">
    <property type="entry name" value="ATPase_NBD"/>
</dbReference>
<evidence type="ECO:0000256" key="8">
    <source>
        <dbReference type="ARBA" id="ARBA00052101"/>
    </source>
</evidence>
<feature type="binding site" evidence="11">
    <location>
        <position position="78"/>
    </location>
    <ligand>
        <name>glycerol</name>
        <dbReference type="ChEBI" id="CHEBI:17754"/>
    </ligand>
</feature>
<evidence type="ECO:0000256" key="10">
    <source>
        <dbReference type="ARBA" id="ARBA00063665"/>
    </source>
</evidence>
<comment type="catalytic activity">
    <reaction evidence="8 11">
        <text>glycerol + ATP = sn-glycerol 3-phosphate + ADP + H(+)</text>
        <dbReference type="Rhea" id="RHEA:21644"/>
        <dbReference type="ChEBI" id="CHEBI:15378"/>
        <dbReference type="ChEBI" id="CHEBI:17754"/>
        <dbReference type="ChEBI" id="CHEBI:30616"/>
        <dbReference type="ChEBI" id="CHEBI:57597"/>
        <dbReference type="ChEBI" id="CHEBI:456216"/>
        <dbReference type="EC" id="2.7.1.30"/>
    </reaction>
</comment>
<comment type="subunit">
    <text evidence="10 11">Homotetramer and homodimer (in equilibrium).</text>
</comment>
<feature type="domain" description="Carbohydrate kinase FGGY N-terminal" evidence="13">
    <location>
        <begin position="2"/>
        <end position="246"/>
    </location>
</feature>
<evidence type="ECO:0000259" key="13">
    <source>
        <dbReference type="Pfam" id="PF00370"/>
    </source>
</evidence>
<evidence type="ECO:0000256" key="1">
    <source>
        <dbReference type="ARBA" id="ARBA00005190"/>
    </source>
</evidence>
<keyword evidence="6 11" id="KW-0319">Glycerol metabolism</keyword>
<dbReference type="PROSITE" id="PS00445">
    <property type="entry name" value="FGGY_KINASES_2"/>
    <property type="match status" value="1"/>
</dbReference>
<dbReference type="GO" id="GO:0004370">
    <property type="term" value="F:glycerol kinase activity"/>
    <property type="evidence" value="ECO:0007669"/>
    <property type="project" value="UniProtKB-UniRule"/>
</dbReference>
<name>A0A844FGL4_9FIRM</name>
<feature type="binding site" evidence="11">
    <location>
        <position position="7"/>
    </location>
    <ligand>
        <name>ATP</name>
        <dbReference type="ChEBI" id="CHEBI:30616"/>
    </ligand>
</feature>
<feature type="binding site" evidence="11">
    <location>
        <position position="261"/>
    </location>
    <ligand>
        <name>ATP</name>
        <dbReference type="ChEBI" id="CHEBI:30616"/>
    </ligand>
</feature>
<dbReference type="Pfam" id="PF02782">
    <property type="entry name" value="FGGY_C"/>
    <property type="match status" value="1"/>
</dbReference>
<dbReference type="OrthoDB" id="9805576at2"/>
<dbReference type="NCBIfam" id="NF000756">
    <property type="entry name" value="PRK00047.1"/>
    <property type="match status" value="1"/>
</dbReference>
<feature type="binding site" evidence="11">
    <location>
        <position position="304"/>
    </location>
    <ligand>
        <name>ATP</name>
        <dbReference type="ChEBI" id="CHEBI:30616"/>
    </ligand>
</feature>
<evidence type="ECO:0000313" key="16">
    <source>
        <dbReference type="Proteomes" id="UP000462760"/>
    </source>
</evidence>
<organism evidence="15 16">
    <name type="scientific">Anaerosalibacter bizertensis</name>
    <dbReference type="NCBI Taxonomy" id="932217"/>
    <lineage>
        <taxon>Bacteria</taxon>
        <taxon>Bacillati</taxon>
        <taxon>Bacillota</taxon>
        <taxon>Tissierellia</taxon>
        <taxon>Tissierellales</taxon>
        <taxon>Sporanaerobacteraceae</taxon>
        <taxon>Anaerosalibacter</taxon>
    </lineage>
</organism>
<dbReference type="InterPro" id="IPR005999">
    <property type="entry name" value="Glycerol_kin"/>
</dbReference>
<protein>
    <recommendedName>
        <fullName evidence="11">Glycerol kinase</fullName>
        <ecNumber evidence="11">2.7.1.30</ecNumber>
    </recommendedName>
    <alternativeName>
        <fullName evidence="11">ATP:glycerol 3-phosphotransferase</fullName>
    </alternativeName>
    <alternativeName>
        <fullName evidence="11">Glycerokinase</fullName>
        <shortName evidence="11">GK</shortName>
    </alternativeName>
</protein>
<evidence type="ECO:0000256" key="3">
    <source>
        <dbReference type="ARBA" id="ARBA00022679"/>
    </source>
</evidence>